<dbReference type="Pfam" id="PF21406">
    <property type="entry name" value="C3_CUB1"/>
    <property type="match status" value="1"/>
</dbReference>
<keyword evidence="4" id="KW-1185">Reference proteome</keyword>
<feature type="region of interest" description="Disordered" evidence="1">
    <location>
        <begin position="452"/>
        <end position="471"/>
    </location>
</feature>
<feature type="compositionally biased region" description="Basic and acidic residues" evidence="1">
    <location>
        <begin position="622"/>
        <end position="695"/>
    </location>
</feature>
<dbReference type="AlphaFoldDB" id="L0AY48"/>
<evidence type="ECO:0000313" key="4">
    <source>
        <dbReference type="Proteomes" id="UP000031512"/>
    </source>
</evidence>
<dbReference type="VEuPathDB" id="PiroplasmaDB:BEWA_030410"/>
<dbReference type="STRING" id="1537102.L0AY48"/>
<evidence type="ECO:0000313" key="3">
    <source>
        <dbReference type="EMBL" id="AFZ80188.1"/>
    </source>
</evidence>
<reference evidence="3 4" key="1">
    <citation type="journal article" date="2012" name="BMC Genomics">
        <title>Comparative genomic analysis and phylogenetic position of Theileria equi.</title>
        <authorList>
            <person name="Kappmeyer L.S."/>
            <person name="Thiagarajan M."/>
            <person name="Herndon D.R."/>
            <person name="Ramsay J.D."/>
            <person name="Caler E."/>
            <person name="Djikeng A."/>
            <person name="Gillespie J.J."/>
            <person name="Lau A.O."/>
            <person name="Roalson E.H."/>
            <person name="Silva J.C."/>
            <person name="Silva M.G."/>
            <person name="Suarez C.E."/>
            <person name="Ueti M.W."/>
            <person name="Nene V.M."/>
            <person name="Mealey R.H."/>
            <person name="Knowles D.P."/>
            <person name="Brayton K.A."/>
        </authorList>
    </citation>
    <scope>NUCLEOTIDE SEQUENCE [LARGE SCALE GENOMIC DNA]</scope>
    <source>
        <strain evidence="3 4">WA</strain>
    </source>
</reference>
<dbReference type="eggNOG" id="KOG1366">
    <property type="taxonomic scope" value="Eukaryota"/>
</dbReference>
<feature type="compositionally biased region" description="Basic and acidic residues" evidence="1">
    <location>
        <begin position="603"/>
        <end position="613"/>
    </location>
</feature>
<evidence type="ECO:0000259" key="2">
    <source>
        <dbReference type="Pfam" id="PF21406"/>
    </source>
</evidence>
<dbReference type="KEGG" id="beq:BEWA_030410"/>
<dbReference type="OrthoDB" id="6359008at2759"/>
<gene>
    <name evidence="3" type="ORF">BEWA_030410</name>
</gene>
<dbReference type="EMBL" id="CP001669">
    <property type="protein sequence ID" value="AFZ80188.1"/>
    <property type="molecule type" value="Genomic_DNA"/>
</dbReference>
<proteinExistence type="predicted"/>
<sequence>MNKGIDISRKCDTICTEKEDLVVERGFVGNLSEYGYITHKSKNGTAIGPLHYGGKLIEADKGDLVEATIYYHTKYENDPETIEKPLFLRLYYGGLHYLYENISTENNVKWSDITPTFGTKQIPVKNQTNSEFTNKLNGLTCTLYHLHSVNIHAKDSYNCPCGQTKVEVVKNEDDDVPGYKKYTHKYDENAGSIRYGKVSLEDDGKALTLNSLTRDLSVYYWAKDNDHRKPLLMEVAVGDFGGMKVPAGNDGKEHNKEWTMIAPEDGDGLIKLSQAELTLRLQEHKCKLFHPVDIDITEESEYKNQYCDTMDCKNNVCPKNVQVTDYSNYVPTGYKARRHTYGEGKTFTITGFTNGPAELQVGSFPIWDVMEVIAFFSKCENNPDDPATKTPLLIYVGSNGGKDHKWYKNEDKNENKWVVENGLGNDPPDKASNLVTTLDSIKNKLQIEYERPPTPEPQVIAPLSTTPGPGGSCGNKPVEYLEQELLNVIGPLTEFGLGIAGFTVADLAHNLSEELKLALRLVNNALERIPDVKAATSDREARAKALPKGVSSVRAIDPAHLGQNGLQREEVPAADLSDQVPDTESETKILLEGTPVAQQDIQQRSEHDNRTEDQGPLGAGPDKAEMELEEKPKDEANHAESTELGGKKPVKEEDDVAKVEEYPSRTKEIQFPDQKDLSEESQDPRELKTVPKGDEDAAQPEARKISVSFPPGIRGHGPQARDTQKPNPQDIKTTISVTTGILGTSALACFTGWKLYNRYKGDPWVRQI</sequence>
<dbReference type="GeneID" id="15803833"/>
<feature type="domain" description="Complement component 3 CUB" evidence="2">
    <location>
        <begin position="556"/>
        <end position="588"/>
    </location>
</feature>
<dbReference type="InterPro" id="IPR049466">
    <property type="entry name" value="C3_CUB1"/>
</dbReference>
<protein>
    <recommendedName>
        <fullName evidence="2">Complement component 3 CUB domain-containing protein</fullName>
    </recommendedName>
</protein>
<accession>L0AY48</accession>
<organism evidence="3 4">
    <name type="scientific">Theileria equi strain WA</name>
    <dbReference type="NCBI Taxonomy" id="1537102"/>
    <lineage>
        <taxon>Eukaryota</taxon>
        <taxon>Sar</taxon>
        <taxon>Alveolata</taxon>
        <taxon>Apicomplexa</taxon>
        <taxon>Aconoidasida</taxon>
        <taxon>Piroplasmida</taxon>
        <taxon>Theileriidae</taxon>
        <taxon>Theileria</taxon>
    </lineage>
</organism>
<dbReference type="Gene3D" id="2.60.120.1540">
    <property type="match status" value="1"/>
</dbReference>
<dbReference type="RefSeq" id="XP_004829854.1">
    <property type="nucleotide sequence ID" value="XM_004829797.1"/>
</dbReference>
<feature type="region of interest" description="Disordered" evidence="1">
    <location>
        <begin position="556"/>
        <end position="730"/>
    </location>
</feature>
<evidence type="ECO:0000256" key="1">
    <source>
        <dbReference type="SAM" id="MobiDB-lite"/>
    </source>
</evidence>
<name>L0AY48_THEEQ</name>
<dbReference type="Proteomes" id="UP000031512">
    <property type="component" value="Chromosome 1"/>
</dbReference>